<evidence type="ECO:0000313" key="2">
    <source>
        <dbReference type="Proteomes" id="UP000606721"/>
    </source>
</evidence>
<gene>
    <name evidence="1" type="ORF">H6F99_13075</name>
</gene>
<dbReference type="EMBL" id="JACJQT010000031">
    <property type="protein sequence ID" value="MBD2279191.1"/>
    <property type="molecule type" value="Genomic_DNA"/>
</dbReference>
<comment type="caution">
    <text evidence="1">The sequence shown here is derived from an EMBL/GenBank/DDBJ whole genome shotgun (WGS) entry which is preliminary data.</text>
</comment>
<proteinExistence type="predicted"/>
<keyword evidence="2" id="KW-1185">Reference proteome</keyword>
<evidence type="ECO:0000313" key="1">
    <source>
        <dbReference type="EMBL" id="MBD2279191.1"/>
    </source>
</evidence>
<accession>A0ABR8BXU0</accession>
<dbReference type="RefSeq" id="WP_053540095.1">
    <property type="nucleotide sequence ID" value="NZ_JACJQT010000031.1"/>
</dbReference>
<dbReference type="Proteomes" id="UP000606721">
    <property type="component" value="Unassembled WGS sequence"/>
</dbReference>
<reference evidence="1 2" key="1">
    <citation type="journal article" date="2020" name="ISME J.">
        <title>Comparative genomics reveals insights into cyanobacterial evolution and habitat adaptation.</title>
        <authorList>
            <person name="Chen M.Y."/>
            <person name="Teng W.K."/>
            <person name="Zhao L."/>
            <person name="Hu C.X."/>
            <person name="Zhou Y.K."/>
            <person name="Han B.P."/>
            <person name="Song L.R."/>
            <person name="Shu W.S."/>
        </authorList>
    </citation>
    <scope>NUCLEOTIDE SEQUENCE [LARGE SCALE GENOMIC DNA]</scope>
    <source>
        <strain evidence="1 2">FACHB-1040</strain>
    </source>
</reference>
<name>A0ABR8BXU0_APHFL</name>
<organism evidence="1 2">
    <name type="scientific">Aphanizomenon flos-aquae FACHB-1040</name>
    <dbReference type="NCBI Taxonomy" id="2692887"/>
    <lineage>
        <taxon>Bacteria</taxon>
        <taxon>Bacillati</taxon>
        <taxon>Cyanobacteriota</taxon>
        <taxon>Cyanophyceae</taxon>
        <taxon>Nostocales</taxon>
        <taxon>Aphanizomenonaceae</taxon>
        <taxon>Aphanizomenon</taxon>
    </lineage>
</organism>
<protein>
    <submittedName>
        <fullName evidence="1">Uncharacterized protein</fullName>
    </submittedName>
</protein>
<sequence>MPRYSDNIYTAVGFRSSEPGGRLKIIEIFGLPGQRIKNDEIVVTPKTQSFFDSLIVRKIFRQSSRIKNCDFESLKIWLYDTEVMNKERGYDVPELDKQDLVIRSNISYSNLEQIYVLDNNLQGAEYREWQNIVEELFKPLFSGFVVPPEAPEIIAENPLFKAIGSILQPLDPDVKMKQNLWFNSLIIQID</sequence>